<keyword evidence="2" id="KW-0418">Kinase</keyword>
<reference evidence="2 3" key="1">
    <citation type="submission" date="2016-10" db="EMBL/GenBank/DDBJ databases">
        <authorList>
            <person name="de Groot N.N."/>
        </authorList>
    </citation>
    <scope>NUCLEOTIDE SEQUENCE [LARGE SCALE GENOMIC DNA]</scope>
    <source>
        <strain evidence="2 3">CPCC 202699</strain>
    </source>
</reference>
<organism evidence="2 3">
    <name type="scientific">Amycolatopsis xylanica</name>
    <dbReference type="NCBI Taxonomy" id="589385"/>
    <lineage>
        <taxon>Bacteria</taxon>
        <taxon>Bacillati</taxon>
        <taxon>Actinomycetota</taxon>
        <taxon>Actinomycetes</taxon>
        <taxon>Pseudonocardiales</taxon>
        <taxon>Pseudonocardiaceae</taxon>
        <taxon>Amycolatopsis</taxon>
    </lineage>
</organism>
<keyword evidence="2" id="KW-0670">Pyruvate</keyword>
<proteinExistence type="predicted"/>
<keyword evidence="3" id="KW-1185">Reference proteome</keyword>
<dbReference type="STRING" id="589385.SAMN05421504_109123"/>
<dbReference type="PANTHER" id="PTHR43615:SF1">
    <property type="entry name" value="PPDK_N DOMAIN-CONTAINING PROTEIN"/>
    <property type="match status" value="1"/>
</dbReference>
<dbReference type="InterPro" id="IPR002192">
    <property type="entry name" value="PPDK_AMP/ATP-bd"/>
</dbReference>
<dbReference type="GO" id="GO:0016301">
    <property type="term" value="F:kinase activity"/>
    <property type="evidence" value="ECO:0007669"/>
    <property type="project" value="UniProtKB-KW"/>
</dbReference>
<accession>A0A1H3Q5P4</accession>
<name>A0A1H3Q5P4_9PSEU</name>
<dbReference type="PANTHER" id="PTHR43615">
    <property type="entry name" value="PHOSPHOENOLPYRUVATE SYNTHASE-RELATED"/>
    <property type="match status" value="1"/>
</dbReference>
<evidence type="ECO:0000313" key="2">
    <source>
        <dbReference type="EMBL" id="SDZ08563.1"/>
    </source>
</evidence>
<dbReference type="SUPFAM" id="SSF56059">
    <property type="entry name" value="Glutathione synthetase ATP-binding domain-like"/>
    <property type="match status" value="1"/>
</dbReference>
<evidence type="ECO:0000313" key="3">
    <source>
        <dbReference type="Proteomes" id="UP000199515"/>
    </source>
</evidence>
<dbReference type="Pfam" id="PF01326">
    <property type="entry name" value="PPDK_N"/>
    <property type="match status" value="1"/>
</dbReference>
<dbReference type="GO" id="GO:0005524">
    <property type="term" value="F:ATP binding"/>
    <property type="evidence" value="ECO:0007669"/>
    <property type="project" value="InterPro"/>
</dbReference>
<dbReference type="EMBL" id="FNON01000009">
    <property type="protein sequence ID" value="SDZ08563.1"/>
    <property type="molecule type" value="Genomic_DNA"/>
</dbReference>
<dbReference type="Gene3D" id="3.30.470.20">
    <property type="entry name" value="ATP-grasp fold, B domain"/>
    <property type="match status" value="1"/>
</dbReference>
<dbReference type="AlphaFoldDB" id="A0A1H3Q5P4"/>
<evidence type="ECO:0000259" key="1">
    <source>
        <dbReference type="Pfam" id="PF01326"/>
    </source>
</evidence>
<protein>
    <submittedName>
        <fullName evidence="2">Pyruvate phosphate dikinase, PEP/pyruvate binding domain</fullName>
    </submittedName>
</protein>
<keyword evidence="2" id="KW-0808">Transferase</keyword>
<dbReference type="Proteomes" id="UP000199515">
    <property type="component" value="Unassembled WGS sequence"/>
</dbReference>
<feature type="domain" description="Pyruvate phosphate dikinase AMP/ATP-binding" evidence="1">
    <location>
        <begin position="398"/>
        <end position="667"/>
    </location>
</feature>
<gene>
    <name evidence="2" type="ORF">SAMN05421504_109123</name>
</gene>
<dbReference type="Gene3D" id="3.30.1490.20">
    <property type="entry name" value="ATP-grasp fold, A domain"/>
    <property type="match status" value="1"/>
</dbReference>
<dbReference type="InterPro" id="IPR051549">
    <property type="entry name" value="PEP_Utilizing_Enz"/>
</dbReference>
<dbReference type="InterPro" id="IPR013815">
    <property type="entry name" value="ATP_grasp_subdomain_1"/>
</dbReference>
<sequence length="668" mass="74500">MSDNNAVATVQDTESVAALVGEKLTLTAFNGLSGSLGGYAFVKVVVDRENSTIHFLNNARHSFHALYIGEEILGISQERMGARIDEFNQRFYHDADRRFYLGILALHTRREEETGQEWRVFSLETVEVDTMSADMITYFYEFVRAHLDDSLPLLFKPANHLQERAILELSPTALPRILAHELFSSSQFVPLNSGVTTGRLRAFRDEAEYRAATLEWHDIIVMHRVPDDIPRLAGIINAHHTTPLSHTNVLATGWQIPNAIQIGVFDLIERENLNGQWVEYEVDDGNPTVSLRLVDEPASANQRPAWYAQRIVLDEPESENTPIAALTELRHRDHHRYGTKAANLGELHHVLANGSQRLLGFFQVPRPPRENLLPYLGKLLGAPEGADLASASRKLLGERVRVPRGIALPFSVQQRFLESSPRIQQAIGKLKMALELNAREVEPLCVELQQLIRGARMPADLVSEIDDALIAQLAGVRAFVVRSSSNAEDLAGFSAAGIYESINHVTTAEKILASIKEVWASLVSVRSVRLRQQAGISLDECFMGVVIQEQVAADFGGVLVTSNPLNRNDFRNVYVNVSPQVTDVVDGTKQPMQYLYNTVEGGGRTMSLGDAKEDLGERAKEQLQRLAVAGRLLQSHFSPDYTFDSPVDIEWLADEDTIHILQLRPYSV</sequence>